<evidence type="ECO:0000256" key="1">
    <source>
        <dbReference type="PROSITE-ProRule" id="PRU00176"/>
    </source>
</evidence>
<evidence type="ECO:0000256" key="4">
    <source>
        <dbReference type="SAM" id="MobiDB-lite"/>
    </source>
</evidence>
<feature type="compositionally biased region" description="Basic and acidic residues" evidence="4">
    <location>
        <begin position="736"/>
        <end position="753"/>
    </location>
</feature>
<dbReference type="Gene3D" id="3.30.70.330">
    <property type="match status" value="2"/>
</dbReference>
<keyword evidence="1" id="KW-0694">RNA-binding</keyword>
<dbReference type="SMART" id="SM00360">
    <property type="entry name" value="RRM"/>
    <property type="match status" value="2"/>
</dbReference>
<dbReference type="Pfam" id="PF04059">
    <property type="entry name" value="RRM_2"/>
    <property type="match status" value="1"/>
</dbReference>
<feature type="coiled-coil region" evidence="3">
    <location>
        <begin position="779"/>
        <end position="806"/>
    </location>
</feature>
<dbReference type="PANTHER" id="PTHR47232:SF1">
    <property type="entry name" value="TRANSDUCIN FAMILY PROTEIN _ WD-40 REPEAT FAMILY PROTEIN"/>
    <property type="match status" value="1"/>
</dbReference>
<accession>A0A164W3E2</accession>
<dbReference type="Pfam" id="PF00400">
    <property type="entry name" value="WD40"/>
    <property type="match status" value="1"/>
</dbReference>
<organism evidence="6">
    <name type="scientific">Daucus carota subsp. sativus</name>
    <name type="common">Carrot</name>
    <dbReference type="NCBI Taxonomy" id="79200"/>
    <lineage>
        <taxon>Eukaryota</taxon>
        <taxon>Viridiplantae</taxon>
        <taxon>Streptophyta</taxon>
        <taxon>Embryophyta</taxon>
        <taxon>Tracheophyta</taxon>
        <taxon>Spermatophyta</taxon>
        <taxon>Magnoliopsida</taxon>
        <taxon>eudicotyledons</taxon>
        <taxon>Gunneridae</taxon>
        <taxon>Pentapetalae</taxon>
        <taxon>asterids</taxon>
        <taxon>campanulids</taxon>
        <taxon>Apiales</taxon>
        <taxon>Apiaceae</taxon>
        <taxon>Apioideae</taxon>
        <taxon>Scandiceae</taxon>
        <taxon>Daucinae</taxon>
        <taxon>Daucus</taxon>
        <taxon>Daucus sect. Daucus</taxon>
    </lineage>
</organism>
<evidence type="ECO:0000259" key="5">
    <source>
        <dbReference type="PROSITE" id="PS50102"/>
    </source>
</evidence>
<dbReference type="EMBL" id="LNRQ01000006">
    <property type="protein sequence ID" value="KZM91234.1"/>
    <property type="molecule type" value="Genomic_DNA"/>
</dbReference>
<dbReference type="InterPro" id="IPR015943">
    <property type="entry name" value="WD40/YVTN_repeat-like_dom_sf"/>
</dbReference>
<evidence type="ECO:0000256" key="3">
    <source>
        <dbReference type="SAM" id="Coils"/>
    </source>
</evidence>
<comment type="caution">
    <text evidence="6">The sequence shown here is derived from an EMBL/GenBank/DDBJ whole genome shotgun (WGS) entry which is preliminary data.</text>
</comment>
<dbReference type="InterPro" id="IPR000504">
    <property type="entry name" value="RRM_dom"/>
</dbReference>
<dbReference type="InterPro" id="IPR007201">
    <property type="entry name" value="Mei2-like_Rrm_C"/>
</dbReference>
<reference evidence="6" key="1">
    <citation type="journal article" date="2016" name="Nat. Genet.">
        <title>A high-quality carrot genome assembly provides new insights into carotenoid accumulation and asterid genome evolution.</title>
        <authorList>
            <person name="Iorizzo M."/>
            <person name="Ellison S."/>
            <person name="Senalik D."/>
            <person name="Zeng P."/>
            <person name="Satapoomin P."/>
            <person name="Huang J."/>
            <person name="Bowman M."/>
            <person name="Iovene M."/>
            <person name="Sanseverino W."/>
            <person name="Cavagnaro P."/>
            <person name="Yildiz M."/>
            <person name="Macko-Podgorni A."/>
            <person name="Moranska E."/>
            <person name="Grzebelus E."/>
            <person name="Grzebelus D."/>
            <person name="Ashrafi H."/>
            <person name="Zheng Z."/>
            <person name="Cheng S."/>
            <person name="Spooner D."/>
            <person name="Van Deynze A."/>
            <person name="Simon P."/>
        </authorList>
    </citation>
    <scope>NUCLEOTIDE SEQUENCE [LARGE SCALE GENOMIC DNA]</scope>
    <source>
        <tissue evidence="6">Leaf</tissue>
    </source>
</reference>
<dbReference type="InterPro" id="IPR001680">
    <property type="entry name" value="WD40_rpt"/>
</dbReference>
<dbReference type="InterPro" id="IPR036322">
    <property type="entry name" value="WD40_repeat_dom_sf"/>
</dbReference>
<feature type="domain" description="RRM" evidence="5">
    <location>
        <begin position="164"/>
        <end position="231"/>
    </location>
</feature>
<dbReference type="InterPro" id="IPR012677">
    <property type="entry name" value="Nucleotide-bd_a/b_plait_sf"/>
</dbReference>
<keyword evidence="2" id="KW-0853">WD repeat</keyword>
<dbReference type="Gramene" id="KZM91234">
    <property type="protein sequence ID" value="KZM91234"/>
    <property type="gene ID" value="DCAR_021401"/>
</dbReference>
<feature type="repeat" description="WD" evidence="2">
    <location>
        <begin position="979"/>
        <end position="1021"/>
    </location>
</feature>
<dbReference type="SUPFAM" id="SSF54928">
    <property type="entry name" value="RNA-binding domain, RBD"/>
    <property type="match status" value="1"/>
</dbReference>
<evidence type="ECO:0000256" key="2">
    <source>
        <dbReference type="PROSITE-ProRule" id="PRU00221"/>
    </source>
</evidence>
<dbReference type="InterPro" id="IPR035979">
    <property type="entry name" value="RBD_domain_sf"/>
</dbReference>
<name>A0A164W3E2_DAUCS</name>
<feature type="domain" description="RRM" evidence="5">
    <location>
        <begin position="249"/>
        <end position="320"/>
    </location>
</feature>
<dbReference type="GO" id="GO:0003723">
    <property type="term" value="F:RNA binding"/>
    <property type="evidence" value="ECO:0007669"/>
    <property type="project" value="UniProtKB-UniRule"/>
</dbReference>
<dbReference type="Gene3D" id="2.130.10.10">
    <property type="entry name" value="YVTN repeat-like/Quinoprotein amine dehydrogenase"/>
    <property type="match status" value="2"/>
</dbReference>
<keyword evidence="3" id="KW-0175">Coiled coil</keyword>
<dbReference type="STRING" id="79200.A0A164W3E2"/>
<dbReference type="Pfam" id="PF00076">
    <property type="entry name" value="RRM_1"/>
    <property type="match status" value="2"/>
</dbReference>
<gene>
    <name evidence="6" type="ORF">DCAR_021401</name>
</gene>
<dbReference type="PROSITE" id="PS50102">
    <property type="entry name" value="RRM"/>
    <property type="match status" value="2"/>
</dbReference>
<sequence length="1301" mass="145220">MPFRMMEQRDAGKTSGLFKGKQTLSENWQGKTDCRELKTLPDKHVILSREDVQLHQYGNPALSDKVEPLVETKENEAQSIRNLLPDEDDLFSGIMDQLRLSTLSDGIEDEEDLFQSGGGMELESDNCLNSHQHNSNYTTGVLNVGTNSNSLIAPRHSYEEQSSRRLLVMNFGTSTEDSELRSLLEKYGEIHSLYTSCKHLGYIIVSYYDIRAARSARNSLHNKPWRPMNLDAHYLIAKDDPLGTDIHSGTVLVSNIDSLVSEDYIRQIFRSFGEIKEIGEAHQCNKYIEYYDIRSAEAAYRTLNCSNIAGKQIKLELGPDRQHSMQQFLPPMAIDERSHRGSLDGYSSIDLLAAFTGTVSHSLMTPGCFNGGSVGRLHSKSEMTIDAFNDNAFSEGSFSVPDSFPVRLGSGHDRFMLHEPRDESCPPSNHLHSLPEYHNGSAHVISHNPFGTVGDLSVDANPRILEGMNDRNIYINDPKGQQANHHAGVFGSFRTTGCTIPEDRYVKSNSNIFQHFSSSSLGWPNSLPLAGGSHAHGNPNLPEFSGLSSHGLNTVSYSHDMTQASNPSHWNRGHAYMESIGRPGFQNKAPDFSPHNCVHDVNHIGKYINSAASPPQRLSDFTSGVNLVASAPTSFCSPKERTRNLSNCRSEADSSHSDKMKYELDIDRVMRGEETRTTLMIKNIPNNLNQKNGSLQNKCNMGYAFINMIDTTQIVPFYKGAYNVDMNSQLPRNKVKKEAGEEPHGAGDDRREQDEEDEQALLALIDHRTKLVETNKSRVIYYTAQLEQSEKKLEETKNQLYRLRRRRNLLGSREILEPGMLNVNVEKGSTSPCHIISHSPENQSGSVLEPLQGSVKSSRKSEVDVKGVFGGAVIQNDEGSSHNKAKPRKQIVIPSMNPVTPQLSKSHLGTKASNGSVSILTHGNSVKSRKISYEQDSVDIQSKGTKRKFEQKEHQDLIRLVRGSSSAQTIRCQTGSIISSQHKRKLRSLILCPTNDQLFVTSALDGVVNLWQLQARGSTANCLSSTDCVSVKQRRWPEDIAWHPHGSSLFSVFSADGKDSQVAVLDLNSKNERRRVNFLEDKPHVKGIINNIMFMPWEDTCFVTGGSDHAVVLWSENEGIGEWKPKALHRNIHSSAVMGVAGLQHKQVIVSAGADKRIIGFDLVARKSSYSHQIESKCMNVVPNPCDFNLFMVQTGTMGKQLRLFDYRVRQLEVHAFGWDQESSDSQSALIDQAWSPDGLYISSGSADPMIHIFDIRYNAKKPSQSIKAHQKRVFKAAWHNTYPLLISISSDLNIELHKII</sequence>
<protein>
    <recommendedName>
        <fullName evidence="5">RRM domain-containing protein</fullName>
    </recommendedName>
</protein>
<dbReference type="PANTHER" id="PTHR47232">
    <property type="entry name" value="TRANSDUCIN FAMILY PROTEIN / WD-40 REPEAT FAMILY PROTEIN"/>
    <property type="match status" value="1"/>
</dbReference>
<evidence type="ECO:0000313" key="6">
    <source>
        <dbReference type="EMBL" id="KZM91234.1"/>
    </source>
</evidence>
<dbReference type="SUPFAM" id="SSF50978">
    <property type="entry name" value="WD40 repeat-like"/>
    <property type="match status" value="1"/>
</dbReference>
<proteinExistence type="predicted"/>
<dbReference type="SMART" id="SM00320">
    <property type="entry name" value="WD40"/>
    <property type="match status" value="6"/>
</dbReference>
<feature type="region of interest" description="Disordered" evidence="4">
    <location>
        <begin position="733"/>
        <end position="757"/>
    </location>
</feature>
<dbReference type="PROSITE" id="PS50082">
    <property type="entry name" value="WD_REPEATS_2"/>
    <property type="match status" value="1"/>
</dbReference>